<feature type="domain" description="Formyl transferase N-terminal" evidence="1">
    <location>
        <begin position="19"/>
        <end position="135"/>
    </location>
</feature>
<dbReference type="SUPFAM" id="SSF53328">
    <property type="entry name" value="Formyltransferase"/>
    <property type="match status" value="1"/>
</dbReference>
<evidence type="ECO:0000313" key="3">
    <source>
        <dbReference type="Proteomes" id="UP000535908"/>
    </source>
</evidence>
<name>A0A7X0Y5L3_9LIST</name>
<gene>
    <name evidence="2" type="ORF">HCA69_12750</name>
</gene>
<evidence type="ECO:0000259" key="1">
    <source>
        <dbReference type="Pfam" id="PF00551"/>
    </source>
</evidence>
<dbReference type="Proteomes" id="UP000535908">
    <property type="component" value="Unassembled WGS sequence"/>
</dbReference>
<dbReference type="Pfam" id="PF00551">
    <property type="entry name" value="Formyl_trans_N"/>
    <property type="match status" value="1"/>
</dbReference>
<evidence type="ECO:0000313" key="2">
    <source>
        <dbReference type="EMBL" id="MBC1937243.1"/>
    </source>
</evidence>
<reference evidence="2 3" key="1">
    <citation type="submission" date="2020-03" db="EMBL/GenBank/DDBJ databases">
        <title>Soil Listeria distribution.</title>
        <authorList>
            <person name="Liao J."/>
            <person name="Wiedmann M."/>
        </authorList>
    </citation>
    <scope>NUCLEOTIDE SEQUENCE [LARGE SCALE GENOMIC DNA]</scope>
    <source>
        <strain evidence="2 3">FSL L7-0741</strain>
    </source>
</reference>
<dbReference type="Gene3D" id="3.40.50.12230">
    <property type="match status" value="1"/>
</dbReference>
<dbReference type="EMBL" id="JAARWN010000014">
    <property type="protein sequence ID" value="MBC1937243.1"/>
    <property type="molecule type" value="Genomic_DNA"/>
</dbReference>
<organism evidence="2 3">
    <name type="scientific">Listeria grandensis</name>
    <dbReference type="NCBI Taxonomy" id="1494963"/>
    <lineage>
        <taxon>Bacteria</taxon>
        <taxon>Bacillati</taxon>
        <taxon>Bacillota</taxon>
        <taxon>Bacilli</taxon>
        <taxon>Bacillales</taxon>
        <taxon>Listeriaceae</taxon>
        <taxon>Listeria</taxon>
    </lineage>
</organism>
<proteinExistence type="predicted"/>
<protein>
    <recommendedName>
        <fullName evidence="1">Formyl transferase N-terminal domain-containing protein</fullName>
    </recommendedName>
</protein>
<dbReference type="InterPro" id="IPR002376">
    <property type="entry name" value="Formyl_transf_N"/>
</dbReference>
<accession>A0A7X0Y5L3</accession>
<dbReference type="InterPro" id="IPR036477">
    <property type="entry name" value="Formyl_transf_N_sf"/>
</dbReference>
<sequence>MKIMLFCKKTSFCDYAVKILQSYFSEEEIKVVRGDGSTKLDEELSWYQPEYIISFLSPWIIPQCLLDISQKGAINFHPGSPDYPGSGCYNFAIYEGSKQYGVVCHHMEKSVDTGKMVSTSYFDISPYETVETLKLKSMNHLLYIFEKVINEIYVNDRLPKSEEKWTRAPFTKKQLDELCEIDPSTMEQKEIDLRIRATDYSSAYKSAYFKIDEKKHYIASSMNEPIV</sequence>
<dbReference type="RefSeq" id="WP_185410038.1">
    <property type="nucleotide sequence ID" value="NZ_JAARRE010000007.1"/>
</dbReference>
<dbReference type="AlphaFoldDB" id="A0A7X0Y5L3"/>
<comment type="caution">
    <text evidence="2">The sequence shown here is derived from an EMBL/GenBank/DDBJ whole genome shotgun (WGS) entry which is preliminary data.</text>
</comment>